<dbReference type="InterPro" id="IPR002347">
    <property type="entry name" value="SDR_fam"/>
</dbReference>
<dbReference type="RefSeq" id="WP_254089205.1">
    <property type="nucleotide sequence ID" value="NZ_JAHESC010000005.1"/>
</dbReference>
<dbReference type="GO" id="GO:0016491">
    <property type="term" value="F:oxidoreductase activity"/>
    <property type="evidence" value="ECO:0007669"/>
    <property type="project" value="UniProtKB-KW"/>
</dbReference>
<dbReference type="Gene3D" id="3.40.50.720">
    <property type="entry name" value="NAD(P)-binding Rossmann-like Domain"/>
    <property type="match status" value="1"/>
</dbReference>
<comment type="similarity">
    <text evidence="1 3">Belongs to the short-chain dehydrogenases/reductases (SDR) family.</text>
</comment>
<evidence type="ECO:0000256" key="1">
    <source>
        <dbReference type="ARBA" id="ARBA00006484"/>
    </source>
</evidence>
<keyword evidence="2" id="KW-0560">Oxidoreductase</keyword>
<evidence type="ECO:0000256" key="2">
    <source>
        <dbReference type="ARBA" id="ARBA00023002"/>
    </source>
</evidence>
<evidence type="ECO:0000256" key="4">
    <source>
        <dbReference type="SAM" id="MobiDB-lite"/>
    </source>
</evidence>
<dbReference type="AlphaFoldDB" id="A0AAP2GC64"/>
<dbReference type="PRINTS" id="PR00081">
    <property type="entry name" value="GDHRDH"/>
</dbReference>
<keyword evidence="6" id="KW-1185">Reference proteome</keyword>
<dbReference type="SUPFAM" id="SSF51735">
    <property type="entry name" value="NAD(P)-binding Rossmann-fold domains"/>
    <property type="match status" value="1"/>
</dbReference>
<sequence>MKANNQYAVVTGGTSGVGYELARLLAKDGYNLILAARHEQDLVRVSNELKNEFGVEVTYISKDLFVPDHAFDLYNDIKTKNLQIEILINDAGQGQYGEFLDTDLRRELDIINLNISSLVILTKLFLRDMVAQGHGRIMNLSSIASKMPGPWQSVYHGTKAFVQSFTEAVRSEVKDKGVTVTALLPGATDTDFFNKADMNSSKIVQEGDLDLAADAAKDGYEAMMKGDDMVVSGMKNKMQVAMSNVTPDGALADKMKKQQGPAREKKERQIH</sequence>
<evidence type="ECO:0000313" key="5">
    <source>
        <dbReference type="EMBL" id="MBT1685954.1"/>
    </source>
</evidence>
<gene>
    <name evidence="5" type="ORF">KK078_05275</name>
</gene>
<accession>A0AAP2GC64</accession>
<dbReference type="InterPro" id="IPR036291">
    <property type="entry name" value="NAD(P)-bd_dom_sf"/>
</dbReference>
<dbReference type="Proteomes" id="UP001319180">
    <property type="component" value="Unassembled WGS sequence"/>
</dbReference>
<organism evidence="5 6">
    <name type="scientific">Dawidia soli</name>
    <dbReference type="NCBI Taxonomy" id="2782352"/>
    <lineage>
        <taxon>Bacteria</taxon>
        <taxon>Pseudomonadati</taxon>
        <taxon>Bacteroidota</taxon>
        <taxon>Cytophagia</taxon>
        <taxon>Cytophagales</taxon>
        <taxon>Chryseotaleaceae</taxon>
        <taxon>Dawidia</taxon>
    </lineage>
</organism>
<evidence type="ECO:0000313" key="6">
    <source>
        <dbReference type="Proteomes" id="UP001319180"/>
    </source>
</evidence>
<name>A0AAP2GC64_9BACT</name>
<feature type="region of interest" description="Disordered" evidence="4">
    <location>
        <begin position="246"/>
        <end position="271"/>
    </location>
</feature>
<protein>
    <submittedName>
        <fullName evidence="5">SDR family oxidoreductase</fullName>
    </submittedName>
</protein>
<evidence type="ECO:0000256" key="3">
    <source>
        <dbReference type="RuleBase" id="RU000363"/>
    </source>
</evidence>
<reference evidence="5 6" key="1">
    <citation type="submission" date="2021-05" db="EMBL/GenBank/DDBJ databases">
        <title>A Polyphasic approach of four new species of the genus Ohtaekwangia: Ohtaekwangia histidinii sp. nov., Ohtaekwangia cretensis sp. nov., Ohtaekwangia indiensis sp. nov., Ohtaekwangia reichenbachii sp. nov. from diverse environment.</title>
        <authorList>
            <person name="Octaviana S."/>
        </authorList>
    </citation>
    <scope>NUCLEOTIDE SEQUENCE [LARGE SCALE GENOMIC DNA]</scope>
    <source>
        <strain evidence="5 6">PWU37</strain>
    </source>
</reference>
<comment type="caution">
    <text evidence="5">The sequence shown here is derived from an EMBL/GenBank/DDBJ whole genome shotgun (WGS) entry which is preliminary data.</text>
</comment>
<feature type="compositionally biased region" description="Basic and acidic residues" evidence="4">
    <location>
        <begin position="251"/>
        <end position="271"/>
    </location>
</feature>
<dbReference type="EMBL" id="JAHESC010000005">
    <property type="protein sequence ID" value="MBT1685954.1"/>
    <property type="molecule type" value="Genomic_DNA"/>
</dbReference>
<dbReference type="PIRSF" id="PIRSF000126">
    <property type="entry name" value="11-beta-HSD1"/>
    <property type="match status" value="1"/>
</dbReference>
<dbReference type="PANTHER" id="PTHR42901:SF1">
    <property type="entry name" value="ALCOHOL DEHYDROGENASE"/>
    <property type="match status" value="1"/>
</dbReference>
<dbReference type="Pfam" id="PF00106">
    <property type="entry name" value="adh_short"/>
    <property type="match status" value="1"/>
</dbReference>
<dbReference type="PANTHER" id="PTHR42901">
    <property type="entry name" value="ALCOHOL DEHYDROGENASE"/>
    <property type="match status" value="1"/>
</dbReference>
<dbReference type="PRINTS" id="PR00080">
    <property type="entry name" value="SDRFAMILY"/>
</dbReference>
<proteinExistence type="inferred from homology"/>